<dbReference type="EMBL" id="AZFA01000004">
    <property type="protein sequence ID" value="KRL67660.1"/>
    <property type="molecule type" value="Genomic_DNA"/>
</dbReference>
<dbReference type="Proteomes" id="UP000051647">
    <property type="component" value="Unassembled WGS sequence"/>
</dbReference>
<dbReference type="AlphaFoldDB" id="A0A0R1SF06"/>
<proteinExistence type="predicted"/>
<accession>A0A0R1SF06</accession>
<sequence length="94" mass="11088">MKSLWDELNVKGNFLLELENDSLFLNTLMMDIDDFQFLMPPIITWMPPYNESDITRIVNNIQRGQIPRTKMNSGVTQAHLPYIQRDQIKNIYSL</sequence>
<evidence type="ECO:0000313" key="1">
    <source>
        <dbReference type="EMBL" id="KRL67660.1"/>
    </source>
</evidence>
<dbReference type="eggNOG" id="ENOG50342T7">
    <property type="taxonomic scope" value="Bacteria"/>
</dbReference>
<organism evidence="1 2">
    <name type="scientific">Companilactobacillus versmoldensis DSM 14857 = KCTC 3814</name>
    <dbReference type="NCBI Taxonomy" id="1423815"/>
    <lineage>
        <taxon>Bacteria</taxon>
        <taxon>Bacillati</taxon>
        <taxon>Bacillota</taxon>
        <taxon>Bacilli</taxon>
        <taxon>Lactobacillales</taxon>
        <taxon>Lactobacillaceae</taxon>
        <taxon>Companilactobacillus</taxon>
    </lineage>
</organism>
<gene>
    <name evidence="1" type="ORF">FC27_GL001685</name>
</gene>
<dbReference type="OrthoDB" id="2339540at2"/>
<dbReference type="PATRIC" id="fig|1423815.3.peg.1723"/>
<dbReference type="STRING" id="1423815.FC27_GL001685"/>
<keyword evidence="2" id="KW-1185">Reference proteome</keyword>
<dbReference type="RefSeq" id="WP_155802102.1">
    <property type="nucleotide sequence ID" value="NZ_AZFA01000004.1"/>
</dbReference>
<reference evidence="1 2" key="1">
    <citation type="journal article" date="2015" name="Genome Announc.">
        <title>Expanding the biotechnology potential of lactobacilli through comparative genomics of 213 strains and associated genera.</title>
        <authorList>
            <person name="Sun Z."/>
            <person name="Harris H.M."/>
            <person name="McCann A."/>
            <person name="Guo C."/>
            <person name="Argimon S."/>
            <person name="Zhang W."/>
            <person name="Yang X."/>
            <person name="Jeffery I.B."/>
            <person name="Cooney J.C."/>
            <person name="Kagawa T.F."/>
            <person name="Liu W."/>
            <person name="Song Y."/>
            <person name="Salvetti E."/>
            <person name="Wrobel A."/>
            <person name="Rasinkangas P."/>
            <person name="Parkhill J."/>
            <person name="Rea M.C."/>
            <person name="O'Sullivan O."/>
            <person name="Ritari J."/>
            <person name="Douillard F.P."/>
            <person name="Paul Ross R."/>
            <person name="Yang R."/>
            <person name="Briner A.E."/>
            <person name="Felis G.E."/>
            <person name="de Vos W.M."/>
            <person name="Barrangou R."/>
            <person name="Klaenhammer T.R."/>
            <person name="Caufield P.W."/>
            <person name="Cui Y."/>
            <person name="Zhang H."/>
            <person name="O'Toole P.W."/>
        </authorList>
    </citation>
    <scope>NUCLEOTIDE SEQUENCE [LARGE SCALE GENOMIC DNA]</scope>
    <source>
        <strain evidence="1 2">DSM 14857</strain>
    </source>
</reference>
<comment type="caution">
    <text evidence="1">The sequence shown here is derived from an EMBL/GenBank/DDBJ whole genome shotgun (WGS) entry which is preliminary data.</text>
</comment>
<evidence type="ECO:0000313" key="2">
    <source>
        <dbReference type="Proteomes" id="UP000051647"/>
    </source>
</evidence>
<name>A0A0R1SF06_9LACO</name>
<protein>
    <submittedName>
        <fullName evidence="1">Uncharacterized protein</fullName>
    </submittedName>
</protein>